<dbReference type="EC" id="2.3.1.286" evidence="1"/>
<dbReference type="Gene3D" id="3.40.50.1220">
    <property type="entry name" value="TPP-binding domain"/>
    <property type="match status" value="1"/>
</dbReference>
<dbReference type="NCBIfam" id="NF003738">
    <property type="entry name" value="PRK05333.1"/>
    <property type="match status" value="1"/>
</dbReference>
<dbReference type="InterPro" id="IPR003000">
    <property type="entry name" value="Sirtuin"/>
</dbReference>
<dbReference type="SUPFAM" id="SSF52467">
    <property type="entry name" value="DHS-like NAD/FAD-binding domain"/>
    <property type="match status" value="1"/>
</dbReference>
<dbReference type="Pfam" id="PF02146">
    <property type="entry name" value="SIR2"/>
    <property type="match status" value="1"/>
</dbReference>
<keyword evidence="4" id="KW-0479">Metal-binding</keyword>
<evidence type="ECO:0000256" key="4">
    <source>
        <dbReference type="PROSITE-ProRule" id="PRU00236"/>
    </source>
</evidence>
<dbReference type="Gene3D" id="3.30.1600.10">
    <property type="entry name" value="SIR2/SIRT2 'Small Domain"/>
    <property type="match status" value="1"/>
</dbReference>
<evidence type="ECO:0000256" key="2">
    <source>
        <dbReference type="ARBA" id="ARBA00022679"/>
    </source>
</evidence>
<evidence type="ECO:0000313" key="7">
    <source>
        <dbReference type="Proteomes" id="UP001352263"/>
    </source>
</evidence>
<keyword evidence="7" id="KW-1185">Reference proteome</keyword>
<dbReference type="EMBL" id="JAWIIV010000001">
    <property type="protein sequence ID" value="MEC4717797.1"/>
    <property type="molecule type" value="Genomic_DNA"/>
</dbReference>
<feature type="binding site" evidence="4">
    <location>
        <position position="181"/>
    </location>
    <ligand>
        <name>Zn(2+)</name>
        <dbReference type="ChEBI" id="CHEBI:29105"/>
    </ligand>
</feature>
<keyword evidence="3" id="KW-0520">NAD</keyword>
<name>A0ABU6J2G1_9BURK</name>
<comment type="caution">
    <text evidence="6">The sequence shown here is derived from an EMBL/GenBank/DDBJ whole genome shotgun (WGS) entry which is preliminary data.</text>
</comment>
<dbReference type="PROSITE" id="PS50305">
    <property type="entry name" value="SIRTUIN"/>
    <property type="match status" value="1"/>
</dbReference>
<dbReference type="InterPro" id="IPR050134">
    <property type="entry name" value="NAD-dep_sirtuin_deacylases"/>
</dbReference>
<proteinExistence type="predicted"/>
<dbReference type="Proteomes" id="UP001352263">
    <property type="component" value="Unassembled WGS sequence"/>
</dbReference>
<dbReference type="InterPro" id="IPR026590">
    <property type="entry name" value="Ssirtuin_cat_dom"/>
</dbReference>
<feature type="active site" description="Proton acceptor" evidence="4">
    <location>
        <position position="122"/>
    </location>
</feature>
<feature type="binding site" evidence="4">
    <location>
        <position position="130"/>
    </location>
    <ligand>
        <name>Zn(2+)</name>
        <dbReference type="ChEBI" id="CHEBI:29105"/>
    </ligand>
</feature>
<keyword evidence="2" id="KW-0808">Transferase</keyword>
<keyword evidence="4" id="KW-0862">Zinc</keyword>
<protein>
    <recommendedName>
        <fullName evidence="1">protein acetyllysine N-acetyltransferase</fullName>
        <ecNumber evidence="1">2.3.1.286</ecNumber>
    </recommendedName>
</protein>
<feature type="binding site" evidence="4">
    <location>
        <position position="184"/>
    </location>
    <ligand>
        <name>Zn(2+)</name>
        <dbReference type="ChEBI" id="CHEBI:29105"/>
    </ligand>
</feature>
<evidence type="ECO:0000259" key="5">
    <source>
        <dbReference type="PROSITE" id="PS50305"/>
    </source>
</evidence>
<evidence type="ECO:0000256" key="1">
    <source>
        <dbReference type="ARBA" id="ARBA00012928"/>
    </source>
</evidence>
<dbReference type="InterPro" id="IPR029035">
    <property type="entry name" value="DHS-like_NAD/FAD-binding_dom"/>
</dbReference>
<dbReference type="PANTHER" id="PTHR11085">
    <property type="entry name" value="NAD-DEPENDENT PROTEIN DEACYLASE SIRTUIN-5, MITOCHONDRIAL-RELATED"/>
    <property type="match status" value="1"/>
</dbReference>
<sequence>MPNTIPPSDALSQFMQRHDRLLVLTGAGMSTASGIPDYRDRDGVRRGRAPIQGPEFRSSEAVRRRYWARSMIGWPVLSKARPNAGHRSVAMLEARGRLAGLVTQNVDGLHQSAGSRGVVELHGSIHRVRCLACEARFERAAIQAALEALNPFMADVTAVAAPDGDAHLEPDFPDTFRILACARCGGVLMPDVVFFGDGVPRACAEQAETGLQSANGVLVIGSSLMVLSSFRLCRMAAEAGKPIAAINLGKTRADHLLSCKLDAEAEQVLPALVDLLD</sequence>
<evidence type="ECO:0000313" key="6">
    <source>
        <dbReference type="EMBL" id="MEC4717797.1"/>
    </source>
</evidence>
<gene>
    <name evidence="6" type="ORF">RY831_01425</name>
</gene>
<dbReference type="InterPro" id="IPR026591">
    <property type="entry name" value="Sirtuin_cat_small_dom_sf"/>
</dbReference>
<accession>A0ABU6J2G1</accession>
<feature type="binding site" evidence="4">
    <location>
        <position position="133"/>
    </location>
    <ligand>
        <name>Zn(2+)</name>
        <dbReference type="ChEBI" id="CHEBI:29105"/>
    </ligand>
</feature>
<evidence type="ECO:0000256" key="3">
    <source>
        <dbReference type="ARBA" id="ARBA00023027"/>
    </source>
</evidence>
<reference evidence="6 7" key="1">
    <citation type="submission" date="2023-10" db="EMBL/GenBank/DDBJ databases">
        <title>Noviherbaspirillum sp. CPCC 100848 genome assembly.</title>
        <authorList>
            <person name="Li X.Y."/>
            <person name="Fang X.M."/>
        </authorList>
    </citation>
    <scope>NUCLEOTIDE SEQUENCE [LARGE SCALE GENOMIC DNA]</scope>
    <source>
        <strain evidence="6 7">CPCC 100848</strain>
    </source>
</reference>
<dbReference type="PANTHER" id="PTHR11085:SF10">
    <property type="entry name" value="NAD-DEPENDENT PROTEIN DEACYLASE SIRTUIN-5, MITOCHONDRIAL-RELATED"/>
    <property type="match status" value="1"/>
</dbReference>
<organism evidence="6 7">
    <name type="scientific">Noviherbaspirillum album</name>
    <dbReference type="NCBI Taxonomy" id="3080276"/>
    <lineage>
        <taxon>Bacteria</taxon>
        <taxon>Pseudomonadati</taxon>
        <taxon>Pseudomonadota</taxon>
        <taxon>Betaproteobacteria</taxon>
        <taxon>Burkholderiales</taxon>
        <taxon>Oxalobacteraceae</taxon>
        <taxon>Noviherbaspirillum</taxon>
    </lineage>
</organism>
<feature type="domain" description="Deacetylase sirtuin-type" evidence="5">
    <location>
        <begin position="1"/>
        <end position="277"/>
    </location>
</feature>
<dbReference type="RefSeq" id="WP_326504545.1">
    <property type="nucleotide sequence ID" value="NZ_JAWIIV010000001.1"/>
</dbReference>